<evidence type="ECO:0000313" key="1">
    <source>
        <dbReference type="EMBL" id="KGN85207.1"/>
    </source>
</evidence>
<proteinExistence type="predicted"/>
<gene>
    <name evidence="1" type="ORF">HR08_06395</name>
</gene>
<evidence type="ECO:0000313" key="2">
    <source>
        <dbReference type="Proteomes" id="UP000030130"/>
    </source>
</evidence>
<dbReference type="OrthoDB" id="790983at2"/>
<dbReference type="AlphaFoldDB" id="A0A0A2F583"/>
<dbReference type="EMBL" id="JRAI01000059">
    <property type="protein sequence ID" value="KGN85207.1"/>
    <property type="molecule type" value="Genomic_DNA"/>
</dbReference>
<protein>
    <recommendedName>
        <fullName evidence="3">RteC protein</fullName>
    </recommendedName>
</protein>
<evidence type="ECO:0008006" key="3">
    <source>
        <dbReference type="Google" id="ProtNLM"/>
    </source>
</evidence>
<dbReference type="Proteomes" id="UP000030130">
    <property type="component" value="Unassembled WGS sequence"/>
</dbReference>
<name>A0A0A2F583_9PORP</name>
<organism evidence="1 2">
    <name type="scientific">Porphyromonas gulae</name>
    <dbReference type="NCBI Taxonomy" id="111105"/>
    <lineage>
        <taxon>Bacteria</taxon>
        <taxon>Pseudomonadati</taxon>
        <taxon>Bacteroidota</taxon>
        <taxon>Bacteroidia</taxon>
        <taxon>Bacteroidales</taxon>
        <taxon>Porphyromonadaceae</taxon>
        <taxon>Porphyromonas</taxon>
    </lineage>
</organism>
<sequence>MELCQVLSVELEILERGLRKKTFPTSLQETKHSICWTGKVTDLVELLYAFDTCACINNGEIGVEELAKEFSHIFGVELKNCYNVYMNMKRRKDDSRTYFLDELREKFNRRMVESDLKGGKFRKR</sequence>
<reference evidence="1 2" key="1">
    <citation type="submission" date="2014-08" db="EMBL/GenBank/DDBJ databases">
        <title>Porphyromonas gulae strain:COT-052_OH1451 Genome sequencing.</title>
        <authorList>
            <person name="Wallis C."/>
            <person name="Deusch O."/>
            <person name="O'Flynn C."/>
            <person name="Davis I."/>
            <person name="Jospin G."/>
            <person name="Darling A.E."/>
            <person name="Coil D.A."/>
            <person name="Alexiev A."/>
            <person name="Horsfall A."/>
            <person name="Kirkwood N."/>
            <person name="Harris S."/>
            <person name="Eisen J.A."/>
        </authorList>
    </citation>
    <scope>NUCLEOTIDE SEQUENCE [LARGE SCALE GENOMIC DNA]</scope>
    <source>
        <strain evidence="2">COT-052 OH1451</strain>
    </source>
</reference>
<comment type="caution">
    <text evidence="1">The sequence shown here is derived from an EMBL/GenBank/DDBJ whole genome shotgun (WGS) entry which is preliminary data.</text>
</comment>
<dbReference type="Pfam" id="PF09357">
    <property type="entry name" value="RteC"/>
    <property type="match status" value="1"/>
</dbReference>
<dbReference type="InterPro" id="IPR018534">
    <property type="entry name" value="Tet_reg_excision_RteC"/>
</dbReference>
<accession>A0A0A2F583</accession>